<feature type="binding site" evidence="8">
    <location>
        <position position="66"/>
    </location>
    <ligand>
        <name>GTP</name>
        <dbReference type="ChEBI" id="CHEBI:37565"/>
    </ligand>
</feature>
<keyword evidence="3 8" id="KW-0479">Metal-binding</keyword>
<gene>
    <name evidence="8" type="primary">mobA</name>
    <name evidence="10" type="ORF">SAMN02982996_02675</name>
</gene>
<dbReference type="RefSeq" id="WP_026743691.1">
    <property type="nucleotide sequence ID" value="NZ_FNQS01000010.1"/>
</dbReference>
<dbReference type="Pfam" id="PF12804">
    <property type="entry name" value="NTP_transf_3"/>
    <property type="match status" value="1"/>
</dbReference>
<comment type="subunit">
    <text evidence="8">Monomer.</text>
</comment>
<dbReference type="AlphaFoldDB" id="A0A1H4EK99"/>
<comment type="domain">
    <text evidence="8">The N-terminal domain determines nucleotide recognition and specific binding, while the C-terminal domain determines the specific binding to the target protein.</text>
</comment>
<reference evidence="10 11" key="1">
    <citation type="submission" date="2016-10" db="EMBL/GenBank/DDBJ databases">
        <authorList>
            <person name="de Groot N.N."/>
        </authorList>
    </citation>
    <scope>NUCLEOTIDE SEQUENCE [LARGE SCALE GENOMIC DNA]</scope>
    <source>
        <strain evidence="10 11">ATCC 29281</strain>
    </source>
</reference>
<feature type="domain" description="MobA-like NTP transferase" evidence="9">
    <location>
        <begin position="4"/>
        <end position="153"/>
    </location>
</feature>
<comment type="subcellular location">
    <subcellularLocation>
        <location evidence="8">Cytoplasm</location>
    </subcellularLocation>
</comment>
<dbReference type="EMBL" id="FNQS01000010">
    <property type="protein sequence ID" value="SEA85297.1"/>
    <property type="molecule type" value="Genomic_DNA"/>
</dbReference>
<evidence type="ECO:0000259" key="9">
    <source>
        <dbReference type="Pfam" id="PF12804"/>
    </source>
</evidence>
<evidence type="ECO:0000256" key="2">
    <source>
        <dbReference type="ARBA" id="ARBA00022679"/>
    </source>
</evidence>
<dbReference type="NCBIfam" id="TIGR02665">
    <property type="entry name" value="molyb_mobA"/>
    <property type="match status" value="1"/>
</dbReference>
<dbReference type="Gene3D" id="3.90.550.10">
    <property type="entry name" value="Spore Coat Polysaccharide Biosynthesis Protein SpsA, Chain A"/>
    <property type="match status" value="1"/>
</dbReference>
<organism evidence="10 11">
    <name type="scientific">Lonsdalea quercina</name>
    <dbReference type="NCBI Taxonomy" id="71657"/>
    <lineage>
        <taxon>Bacteria</taxon>
        <taxon>Pseudomonadati</taxon>
        <taxon>Pseudomonadota</taxon>
        <taxon>Gammaproteobacteria</taxon>
        <taxon>Enterobacterales</taxon>
        <taxon>Pectobacteriaceae</taxon>
        <taxon>Lonsdalea</taxon>
    </lineage>
</organism>
<accession>A0A1H4EK99</accession>
<evidence type="ECO:0000256" key="1">
    <source>
        <dbReference type="ARBA" id="ARBA00022490"/>
    </source>
</evidence>
<evidence type="ECO:0000256" key="7">
    <source>
        <dbReference type="ARBA" id="ARBA00023150"/>
    </source>
</evidence>
<dbReference type="PANTHER" id="PTHR19136">
    <property type="entry name" value="MOLYBDENUM COFACTOR GUANYLYLTRANSFERASE"/>
    <property type="match status" value="1"/>
</dbReference>
<dbReference type="GO" id="GO:0005525">
    <property type="term" value="F:GTP binding"/>
    <property type="evidence" value="ECO:0007669"/>
    <property type="project" value="UniProtKB-UniRule"/>
</dbReference>
<dbReference type="InterPro" id="IPR025877">
    <property type="entry name" value="MobA-like_NTP_Trfase"/>
</dbReference>
<evidence type="ECO:0000256" key="8">
    <source>
        <dbReference type="HAMAP-Rule" id="MF_00316"/>
    </source>
</evidence>
<dbReference type="Proteomes" id="UP000187280">
    <property type="component" value="Unassembled WGS sequence"/>
</dbReference>
<keyword evidence="7 8" id="KW-0501">Molybdenum cofactor biosynthesis</keyword>
<dbReference type="GO" id="GO:0061603">
    <property type="term" value="F:molybdenum cofactor guanylyltransferase activity"/>
    <property type="evidence" value="ECO:0007669"/>
    <property type="project" value="UniProtKB-EC"/>
</dbReference>
<dbReference type="PANTHER" id="PTHR19136:SF81">
    <property type="entry name" value="MOLYBDENUM COFACTOR GUANYLYLTRANSFERASE"/>
    <property type="match status" value="1"/>
</dbReference>
<feature type="binding site" evidence="8">
    <location>
        <position position="48"/>
    </location>
    <ligand>
        <name>GTP</name>
        <dbReference type="ChEBI" id="CHEBI:37565"/>
    </ligand>
</feature>
<comment type="cofactor">
    <cofactor evidence="8">
        <name>Mg(2+)</name>
        <dbReference type="ChEBI" id="CHEBI:18420"/>
    </cofactor>
</comment>
<dbReference type="STRING" id="71657.SAMN02982996_02675"/>
<dbReference type="CDD" id="cd02503">
    <property type="entry name" value="MobA"/>
    <property type="match status" value="1"/>
</dbReference>
<keyword evidence="4 8" id="KW-0547">Nucleotide-binding</keyword>
<keyword evidence="2 8" id="KW-0808">Transferase</keyword>
<evidence type="ECO:0000313" key="10">
    <source>
        <dbReference type="EMBL" id="SEA85297.1"/>
    </source>
</evidence>
<feature type="binding site" evidence="8">
    <location>
        <position position="20"/>
    </location>
    <ligand>
        <name>GTP</name>
        <dbReference type="ChEBI" id="CHEBI:37565"/>
    </ligand>
</feature>
<proteinExistence type="inferred from homology"/>
<feature type="binding site" evidence="8">
    <location>
        <begin position="7"/>
        <end position="9"/>
    </location>
    <ligand>
        <name>GTP</name>
        <dbReference type="ChEBI" id="CHEBI:37565"/>
    </ligand>
</feature>
<comment type="function">
    <text evidence="8">Transfers a GMP moiety from GTP to Mo-molybdopterin (Mo-MPT) cofactor (Moco or molybdenum cofactor) to form Mo-molybdopterin guanine dinucleotide (Mo-MGD) cofactor.</text>
</comment>
<comment type="similarity">
    <text evidence="8">Belongs to the MobA family.</text>
</comment>
<dbReference type="GO" id="GO:1902758">
    <property type="term" value="P:bis(molybdopterin guanine dinucleotide)molybdenum biosynthetic process"/>
    <property type="evidence" value="ECO:0007669"/>
    <property type="project" value="TreeGrafter"/>
</dbReference>
<dbReference type="EC" id="2.7.7.77" evidence="8"/>
<dbReference type="InterPro" id="IPR029044">
    <property type="entry name" value="Nucleotide-diphossugar_trans"/>
</dbReference>
<dbReference type="GO" id="GO:0046872">
    <property type="term" value="F:metal ion binding"/>
    <property type="evidence" value="ECO:0007669"/>
    <property type="project" value="UniProtKB-KW"/>
</dbReference>
<comment type="catalytic activity">
    <reaction evidence="8">
        <text>Mo-molybdopterin + GTP + H(+) = Mo-molybdopterin guanine dinucleotide + diphosphate</text>
        <dbReference type="Rhea" id="RHEA:34243"/>
        <dbReference type="ChEBI" id="CHEBI:15378"/>
        <dbReference type="ChEBI" id="CHEBI:33019"/>
        <dbReference type="ChEBI" id="CHEBI:37565"/>
        <dbReference type="ChEBI" id="CHEBI:71302"/>
        <dbReference type="ChEBI" id="CHEBI:71310"/>
        <dbReference type="EC" id="2.7.7.77"/>
    </reaction>
</comment>
<protein>
    <recommendedName>
        <fullName evidence="8">Molybdenum cofactor guanylyltransferase</fullName>
        <shortName evidence="8">MoCo guanylyltransferase</shortName>
        <ecNumber evidence="8">2.7.7.77</ecNumber>
    </recommendedName>
    <alternativeName>
        <fullName evidence="8">GTP:molybdopterin guanylyltransferase</fullName>
    </alternativeName>
    <alternativeName>
        <fullName evidence="8">Mo-MPT guanylyltransferase</fullName>
    </alternativeName>
    <alternativeName>
        <fullName evidence="8">Molybdopterin guanylyltransferase</fullName>
    </alternativeName>
    <alternativeName>
        <fullName evidence="8">Molybdopterin-guanine dinucleotide synthase</fullName>
        <shortName evidence="8">MGD synthase</shortName>
    </alternativeName>
</protein>
<sequence length="192" mass="21591">MIMGIILAGGQSLRMEGHDKGLLLLKGIPLYQHVLTRLESQVDSVLINANRHHERYRQSGYPVIGDINRQFAGPLAGIYTGLVTMKTEWALFVPCDVPALPLNLVSRLQHHIGHHPAAYATDGERHHPTLLLINKSQTQALEAFLSRGDRKLMLFLDHIDAKPVSFSDQPQAFRNLNTPEELADWLEGRKHD</sequence>
<keyword evidence="5 8" id="KW-0460">Magnesium</keyword>
<evidence type="ECO:0000256" key="5">
    <source>
        <dbReference type="ARBA" id="ARBA00022842"/>
    </source>
</evidence>
<evidence type="ECO:0000313" key="11">
    <source>
        <dbReference type="Proteomes" id="UP000187280"/>
    </source>
</evidence>
<dbReference type="GO" id="GO:0005737">
    <property type="term" value="C:cytoplasm"/>
    <property type="evidence" value="ECO:0007669"/>
    <property type="project" value="UniProtKB-SubCell"/>
</dbReference>
<keyword evidence="11" id="KW-1185">Reference proteome</keyword>
<evidence type="ECO:0000256" key="4">
    <source>
        <dbReference type="ARBA" id="ARBA00022741"/>
    </source>
</evidence>
<dbReference type="SUPFAM" id="SSF53448">
    <property type="entry name" value="Nucleotide-diphospho-sugar transferases"/>
    <property type="match status" value="1"/>
</dbReference>
<dbReference type="eggNOG" id="COG0746">
    <property type="taxonomic scope" value="Bacteria"/>
</dbReference>
<feature type="binding site" evidence="8">
    <location>
        <position position="96"/>
    </location>
    <ligand>
        <name>Mg(2+)</name>
        <dbReference type="ChEBI" id="CHEBI:18420"/>
    </ligand>
</feature>
<dbReference type="GeneID" id="97765525"/>
<feature type="binding site" evidence="8">
    <location>
        <position position="96"/>
    </location>
    <ligand>
        <name>GTP</name>
        <dbReference type="ChEBI" id="CHEBI:37565"/>
    </ligand>
</feature>
<dbReference type="InterPro" id="IPR013482">
    <property type="entry name" value="Molybde_CF_guanTrfase"/>
</dbReference>
<name>A0A1H4EK99_9GAMM</name>
<evidence type="ECO:0000256" key="3">
    <source>
        <dbReference type="ARBA" id="ARBA00022723"/>
    </source>
</evidence>
<keyword evidence="6 8" id="KW-0342">GTP-binding</keyword>
<evidence type="ECO:0000256" key="6">
    <source>
        <dbReference type="ARBA" id="ARBA00023134"/>
    </source>
</evidence>
<keyword evidence="1 8" id="KW-0963">Cytoplasm</keyword>
<dbReference type="HAMAP" id="MF_00316">
    <property type="entry name" value="MobA"/>
    <property type="match status" value="1"/>
</dbReference>